<gene>
    <name evidence="3" type="primary">LOC120110763</name>
</gene>
<organism evidence="2 3">
    <name type="scientific">Phoenix dactylifera</name>
    <name type="common">Date palm</name>
    <dbReference type="NCBI Taxonomy" id="42345"/>
    <lineage>
        <taxon>Eukaryota</taxon>
        <taxon>Viridiplantae</taxon>
        <taxon>Streptophyta</taxon>
        <taxon>Embryophyta</taxon>
        <taxon>Tracheophyta</taxon>
        <taxon>Spermatophyta</taxon>
        <taxon>Magnoliopsida</taxon>
        <taxon>Liliopsida</taxon>
        <taxon>Arecaceae</taxon>
        <taxon>Coryphoideae</taxon>
        <taxon>Phoeniceae</taxon>
        <taxon>Phoenix</taxon>
    </lineage>
</organism>
<protein>
    <submittedName>
        <fullName evidence="3">Uncharacterized protein LOC120110763</fullName>
    </submittedName>
</protein>
<reference evidence="2" key="1">
    <citation type="journal article" date="2019" name="Nat. Commun.">
        <title>Genome-wide association mapping of date palm fruit traits.</title>
        <authorList>
            <person name="Hazzouri K.M."/>
            <person name="Gros-Balthazard M."/>
            <person name="Flowers J.M."/>
            <person name="Copetti D."/>
            <person name="Lemansour A."/>
            <person name="Lebrun M."/>
            <person name="Masmoudi K."/>
            <person name="Ferrand S."/>
            <person name="Dhar M.I."/>
            <person name="Fresquez Z.A."/>
            <person name="Rosas U."/>
            <person name="Zhang J."/>
            <person name="Talag J."/>
            <person name="Lee S."/>
            <person name="Kudrna D."/>
            <person name="Powell R.F."/>
            <person name="Leitch I.J."/>
            <person name="Krueger R.R."/>
            <person name="Wing R.A."/>
            <person name="Amiri K.M.A."/>
            <person name="Purugganan M.D."/>
        </authorList>
    </citation>
    <scope>NUCLEOTIDE SEQUENCE [LARGE SCALE GENOMIC DNA]</scope>
    <source>
        <strain evidence="2">cv. Khalas</strain>
    </source>
</reference>
<dbReference type="PANTHER" id="PTHR35317">
    <property type="entry name" value="OS04G0629600 PROTEIN"/>
    <property type="match status" value="1"/>
</dbReference>
<feature type="compositionally biased region" description="Basic residues" evidence="1">
    <location>
        <begin position="203"/>
        <end position="216"/>
    </location>
</feature>
<evidence type="ECO:0000313" key="2">
    <source>
        <dbReference type="Proteomes" id="UP000228380"/>
    </source>
</evidence>
<dbReference type="RefSeq" id="XP_038982245.1">
    <property type="nucleotide sequence ID" value="XM_039126317.1"/>
</dbReference>
<reference evidence="3" key="2">
    <citation type="submission" date="2025-08" db="UniProtKB">
        <authorList>
            <consortium name="RefSeq"/>
        </authorList>
    </citation>
    <scope>IDENTIFICATION</scope>
    <source>
        <tissue evidence="3">Young leaves</tissue>
    </source>
</reference>
<keyword evidence="2" id="KW-1185">Reference proteome</keyword>
<dbReference type="GeneID" id="120110763"/>
<feature type="region of interest" description="Disordered" evidence="1">
    <location>
        <begin position="1"/>
        <end position="21"/>
    </location>
</feature>
<feature type="compositionally biased region" description="Basic and acidic residues" evidence="1">
    <location>
        <begin position="1"/>
        <end position="11"/>
    </location>
</feature>
<dbReference type="KEGG" id="pda:120110763"/>
<dbReference type="Proteomes" id="UP000228380">
    <property type="component" value="Chromosome 5"/>
</dbReference>
<sequence length="225" mass="25958">MDIDLALREDMPPVPTEKTTPEEKKLYERWKRSNRLSLLLIQSHFSIKIRGSIPDCKTAKEFLTAVEEQFVSSKKALASTLISRFASLKYNDNGGIREHIMELRDIATQLKSLEVDMSEIFLVYFVLNSLPMEYAPFKISYNTHTEKWTMNQLLAMCVDEEQRIKQERLESVYLTSHKEKEHKEVGGTGHHIPIEPAAAAAPHGRHGHRGRRKGRIRPPWPAARR</sequence>
<dbReference type="PANTHER" id="PTHR35317:SF23">
    <property type="entry name" value="OS04G0629600 PROTEIN"/>
    <property type="match status" value="1"/>
</dbReference>
<evidence type="ECO:0000256" key="1">
    <source>
        <dbReference type="SAM" id="MobiDB-lite"/>
    </source>
</evidence>
<proteinExistence type="predicted"/>
<name>A0A8B9A6H0_PHODC</name>
<evidence type="ECO:0000313" key="3">
    <source>
        <dbReference type="RefSeq" id="XP_038982245.1"/>
    </source>
</evidence>
<dbReference type="OrthoDB" id="1713025at2759"/>
<dbReference type="Pfam" id="PF14223">
    <property type="entry name" value="Retrotran_gag_2"/>
    <property type="match status" value="1"/>
</dbReference>
<feature type="region of interest" description="Disordered" evidence="1">
    <location>
        <begin position="195"/>
        <end position="225"/>
    </location>
</feature>
<accession>A0A8B9A6H0</accession>
<dbReference type="AlphaFoldDB" id="A0A8B9A6H0"/>